<protein>
    <submittedName>
        <fullName evidence="1">Uncharacterized protein</fullName>
    </submittedName>
</protein>
<proteinExistence type="predicted"/>
<name>A0ABU4Z2W3_9HYPH</name>
<keyword evidence="2" id="KW-1185">Reference proteome</keyword>
<dbReference type="EMBL" id="JAVIJC010000016">
    <property type="protein sequence ID" value="MDX8493236.1"/>
    <property type="molecule type" value="Genomic_DNA"/>
</dbReference>
<comment type="caution">
    <text evidence="1">The sequence shown here is derived from an EMBL/GenBank/DDBJ whole genome shotgun (WGS) entry which is preliminary data.</text>
</comment>
<evidence type="ECO:0000313" key="1">
    <source>
        <dbReference type="EMBL" id="MDX8493236.1"/>
    </source>
</evidence>
<sequence>MAYLKDVIENKGGHRIFWHDGKAIKRESDLHVLTRLVWFGSPSDVGAEANDGRGPVDYKISRGAFDKTLIEMKLAKNSSLKRNLENQLPIYQAASDAKQGIKAIIYFSIEEKIRVEAILEELELTGHKDVVLIDARMDNKPSGSKA</sequence>
<evidence type="ECO:0000313" key="2">
    <source>
        <dbReference type="Proteomes" id="UP001271249"/>
    </source>
</evidence>
<accession>A0ABU4Z2W3</accession>
<dbReference type="RefSeq" id="WP_320227198.1">
    <property type="nucleotide sequence ID" value="NZ_JAVIJB010000002.1"/>
</dbReference>
<organism evidence="1 2">
    <name type="scientific">Mesorhizobium captivum</name>
    <dbReference type="NCBI Taxonomy" id="3072319"/>
    <lineage>
        <taxon>Bacteria</taxon>
        <taxon>Pseudomonadati</taxon>
        <taxon>Pseudomonadota</taxon>
        <taxon>Alphaproteobacteria</taxon>
        <taxon>Hyphomicrobiales</taxon>
        <taxon>Phyllobacteriaceae</taxon>
        <taxon>Mesorhizobium</taxon>
    </lineage>
</organism>
<gene>
    <name evidence="1" type="ORF">RFN29_16840</name>
</gene>
<dbReference type="Proteomes" id="UP001271249">
    <property type="component" value="Unassembled WGS sequence"/>
</dbReference>
<reference evidence="1 2" key="1">
    <citation type="submission" date="2023-08" db="EMBL/GenBank/DDBJ databases">
        <title>Implementing the SeqCode for naming new Mesorhizobium species isolated from Vachellia karroo root nodules.</title>
        <authorList>
            <person name="Van Lill M."/>
        </authorList>
    </citation>
    <scope>NUCLEOTIDE SEQUENCE [LARGE SCALE GENOMIC DNA]</scope>
    <source>
        <strain evidence="1 2">VK22B</strain>
    </source>
</reference>